<feature type="region of interest" description="Disordered" evidence="1">
    <location>
        <begin position="1"/>
        <end position="95"/>
    </location>
</feature>
<feature type="compositionally biased region" description="Low complexity" evidence="1">
    <location>
        <begin position="12"/>
        <end position="38"/>
    </location>
</feature>
<feature type="compositionally biased region" description="Acidic residues" evidence="1">
    <location>
        <begin position="140"/>
        <end position="152"/>
    </location>
</feature>
<feature type="compositionally biased region" description="Polar residues" evidence="1">
    <location>
        <begin position="275"/>
        <end position="285"/>
    </location>
</feature>
<evidence type="ECO:0000313" key="2">
    <source>
        <dbReference type="EMBL" id="KAK7254551.1"/>
    </source>
</evidence>
<organism evidence="2 3">
    <name type="scientific">Aureococcus anophagefferens</name>
    <name type="common">Harmful bloom alga</name>
    <dbReference type="NCBI Taxonomy" id="44056"/>
    <lineage>
        <taxon>Eukaryota</taxon>
        <taxon>Sar</taxon>
        <taxon>Stramenopiles</taxon>
        <taxon>Ochrophyta</taxon>
        <taxon>Pelagophyceae</taxon>
        <taxon>Pelagomonadales</taxon>
        <taxon>Pelagomonadaceae</taxon>
        <taxon>Aureococcus</taxon>
    </lineage>
</organism>
<protein>
    <submittedName>
        <fullName evidence="2">Uncharacterized protein</fullName>
    </submittedName>
</protein>
<evidence type="ECO:0000256" key="1">
    <source>
        <dbReference type="SAM" id="MobiDB-lite"/>
    </source>
</evidence>
<feature type="compositionally biased region" description="Basic and acidic residues" evidence="1">
    <location>
        <begin position="260"/>
        <end position="272"/>
    </location>
</feature>
<feature type="region of interest" description="Disordered" evidence="1">
    <location>
        <begin position="623"/>
        <end position="682"/>
    </location>
</feature>
<reference evidence="2 3" key="1">
    <citation type="submission" date="2024-03" db="EMBL/GenBank/DDBJ databases">
        <title>Aureococcus anophagefferens CCMP1851 and Kratosvirus quantuckense: Draft genome of a second virus-susceptible host strain in the model system.</title>
        <authorList>
            <person name="Chase E."/>
            <person name="Truchon A.R."/>
            <person name="Schepens W."/>
            <person name="Wilhelm S.W."/>
        </authorList>
    </citation>
    <scope>NUCLEOTIDE SEQUENCE [LARGE SCALE GENOMIC DNA]</scope>
    <source>
        <strain evidence="2 3">CCMP1851</strain>
    </source>
</reference>
<keyword evidence="3" id="KW-1185">Reference proteome</keyword>
<comment type="caution">
    <text evidence="2">The sequence shown here is derived from an EMBL/GenBank/DDBJ whole genome shotgun (WGS) entry which is preliminary data.</text>
</comment>
<gene>
    <name evidence="2" type="ORF">SO694_000114109</name>
</gene>
<feature type="region of interest" description="Disordered" evidence="1">
    <location>
        <begin position="133"/>
        <end position="305"/>
    </location>
</feature>
<feature type="compositionally biased region" description="Basic residues" evidence="1">
    <location>
        <begin position="634"/>
        <end position="666"/>
    </location>
</feature>
<evidence type="ECO:0000313" key="3">
    <source>
        <dbReference type="Proteomes" id="UP001363151"/>
    </source>
</evidence>
<accession>A0ABR1GFF7</accession>
<sequence length="682" mass="71392">MPARGPPRPRQANPQGALRRAAAAARHPGQGRPAPRTAARGRHRPRPAAARRDAVGRGGRRRASGRAPRAPLTPTLASPQSGVALLPPPPGIDAGTWSAALAAAWGSRPPWSPSTPGGADGVSTDVVALGSAALLTPAKDDDEPDADDDDAWESVPAPGDDDGGDGATKEEAKDGDDAKAKDGDKEEKVEDKEEKAKVDDKEEKAKDDDKENEAKAGENAKDDDKENEAKAGEKAKVDDEEKDEKAGDKAKAATPAPETPAKDAHLASRLFDEPSPTSSHASSAKESLASFGDEGSLSGDDVSFGEPDRRVVVEGAMVVASDRDDAIASRWVVLRGDALELYKEPPHRSKVASHDASHGTALFGAAHVDTDECLDSALASASVAGCAVDFAAAFVDDAAATRSDPCRYDADRVFRGDGTGSKTFSQDALPSAVGAFKVLATRTRSARDARDGSALCALLRHLNLPAMNNDASVVDNDPKSTEQAIANFALALGALRKSGKLDNGFYADAGFSTARALYGALSRDVAAKSNERSVALGAVFKAHVAKKLRLGARVLGGSTRSSGYDLGLAKFLGPAYAARETDAFSKHVALAFADGARLKTLLYHFVGDAGPRGRAGRARARAAFGRAAADGPGRRRRGRRALRGPRRGARRRRVRGGARRRRRRRALSAPALFGSGRASPTR</sequence>
<dbReference type="Proteomes" id="UP001363151">
    <property type="component" value="Unassembled WGS sequence"/>
</dbReference>
<feature type="compositionally biased region" description="Basic and acidic residues" evidence="1">
    <location>
        <begin position="167"/>
        <end position="251"/>
    </location>
</feature>
<proteinExistence type="predicted"/>
<name>A0ABR1GFF7_AURAN</name>
<dbReference type="EMBL" id="JBBJCI010000024">
    <property type="protein sequence ID" value="KAK7254551.1"/>
    <property type="molecule type" value="Genomic_DNA"/>
</dbReference>
<feature type="region of interest" description="Disordered" evidence="1">
    <location>
        <begin position="106"/>
        <end position="125"/>
    </location>
</feature>